<dbReference type="InParanoid" id="A0A067M2B6"/>
<feature type="compositionally biased region" description="Low complexity" evidence="1">
    <location>
        <begin position="394"/>
        <end position="412"/>
    </location>
</feature>
<feature type="compositionally biased region" description="Low complexity" evidence="1">
    <location>
        <begin position="164"/>
        <end position="181"/>
    </location>
</feature>
<feature type="region of interest" description="Disordered" evidence="1">
    <location>
        <begin position="140"/>
        <end position="297"/>
    </location>
</feature>
<proteinExistence type="predicted"/>
<name>A0A067M2B6_BOTB1</name>
<reference evidence="3" key="1">
    <citation type="journal article" date="2014" name="Proc. Natl. Acad. Sci. U.S.A.">
        <title>Extensive sampling of basidiomycete genomes demonstrates inadequacy of the white-rot/brown-rot paradigm for wood decay fungi.</title>
        <authorList>
            <person name="Riley R."/>
            <person name="Salamov A.A."/>
            <person name="Brown D.W."/>
            <person name="Nagy L.G."/>
            <person name="Floudas D."/>
            <person name="Held B.W."/>
            <person name="Levasseur A."/>
            <person name="Lombard V."/>
            <person name="Morin E."/>
            <person name="Otillar R."/>
            <person name="Lindquist E.A."/>
            <person name="Sun H."/>
            <person name="LaButti K.M."/>
            <person name="Schmutz J."/>
            <person name="Jabbour D."/>
            <person name="Luo H."/>
            <person name="Baker S.E."/>
            <person name="Pisabarro A.G."/>
            <person name="Walton J.D."/>
            <person name="Blanchette R.A."/>
            <person name="Henrissat B."/>
            <person name="Martin F."/>
            <person name="Cullen D."/>
            <person name="Hibbett D.S."/>
            <person name="Grigoriev I.V."/>
        </authorList>
    </citation>
    <scope>NUCLEOTIDE SEQUENCE [LARGE SCALE GENOMIC DNA]</scope>
    <source>
        <strain evidence="3">FD-172 SS1</strain>
    </source>
</reference>
<keyword evidence="3" id="KW-1185">Reference proteome</keyword>
<gene>
    <name evidence="2" type="ORF">BOTBODRAFT_506136</name>
</gene>
<feature type="region of interest" description="Disordered" evidence="1">
    <location>
        <begin position="394"/>
        <end position="475"/>
    </location>
</feature>
<dbReference type="EMBL" id="KL198073">
    <property type="protein sequence ID" value="KDQ09898.1"/>
    <property type="molecule type" value="Genomic_DNA"/>
</dbReference>
<feature type="compositionally biased region" description="Pro residues" evidence="1">
    <location>
        <begin position="446"/>
        <end position="455"/>
    </location>
</feature>
<feature type="compositionally biased region" description="Polar residues" evidence="1">
    <location>
        <begin position="217"/>
        <end position="238"/>
    </location>
</feature>
<sequence>MGFFSSRREAAAPLGRAAADSANKTTVIKSKWYGKSRPKSHVNALDIPSPGPSSAARMTSFDIRRDDTVKPNSRSNISLHSSHSQINIPNKADPVTVNLAQRLNELAAANADGLLGDDEYRLLRQNLFERFGAASQVPTETQIVKVPRPDKGLDPHRTSISFQSTRSTASRTSTVTGTVTGLIRKVTSRRRDSGFSDAPEDAAQSRRSSSLRPSTSYQQTLISHSSNGSLQSSISTQPSDLRSLSSWRTTRSSHTTQTVSGNSSHMRSLRGPPSSFHHRTPFPAESFGSEDDDDDKSAAQLRAEIAALEAEGRRLMDAFNGLELSALTKHQHVMAPNAQARKSIGGRHGDTTIESTWTLVPNRADAIPRTPTSVLPSSASLPLKMNRKMVALNSSSSFHSTPSASPSHLPPHLRTPSTLSTYSAPSNLNSSPQAYTRSPRASPQPRLLPPTPTTPRRPKTSGGRTPYEDEEEDVFIANVQSDVDEIRKSRAETMTNYEQKLEYLRAKLRGAEIRERLLKK</sequence>
<protein>
    <submittedName>
        <fullName evidence="2">Uncharacterized protein</fullName>
    </submittedName>
</protein>
<feature type="compositionally biased region" description="Low complexity" evidence="1">
    <location>
        <begin position="11"/>
        <end position="22"/>
    </location>
</feature>
<evidence type="ECO:0000256" key="1">
    <source>
        <dbReference type="SAM" id="MobiDB-lite"/>
    </source>
</evidence>
<feature type="compositionally biased region" description="Basic and acidic residues" evidence="1">
    <location>
        <begin position="147"/>
        <end position="157"/>
    </location>
</feature>
<dbReference type="Proteomes" id="UP000027195">
    <property type="component" value="Unassembled WGS sequence"/>
</dbReference>
<dbReference type="HOGENOM" id="CLU_024697_0_0_1"/>
<dbReference type="STRING" id="930990.A0A067M2B6"/>
<feature type="compositionally biased region" description="Basic and acidic residues" evidence="1">
    <location>
        <begin position="1"/>
        <end position="10"/>
    </location>
</feature>
<evidence type="ECO:0000313" key="3">
    <source>
        <dbReference type="Proteomes" id="UP000027195"/>
    </source>
</evidence>
<dbReference type="AlphaFoldDB" id="A0A067M2B6"/>
<feature type="region of interest" description="Disordered" evidence="1">
    <location>
        <begin position="1"/>
        <end position="89"/>
    </location>
</feature>
<evidence type="ECO:0000313" key="2">
    <source>
        <dbReference type="EMBL" id="KDQ09898.1"/>
    </source>
</evidence>
<feature type="compositionally biased region" description="Low complexity" evidence="1">
    <location>
        <begin position="239"/>
        <end position="260"/>
    </location>
</feature>
<organism evidence="2 3">
    <name type="scientific">Botryobasidium botryosum (strain FD-172 SS1)</name>
    <dbReference type="NCBI Taxonomy" id="930990"/>
    <lineage>
        <taxon>Eukaryota</taxon>
        <taxon>Fungi</taxon>
        <taxon>Dikarya</taxon>
        <taxon>Basidiomycota</taxon>
        <taxon>Agaricomycotina</taxon>
        <taxon>Agaricomycetes</taxon>
        <taxon>Cantharellales</taxon>
        <taxon>Botryobasidiaceae</taxon>
        <taxon>Botryobasidium</taxon>
    </lineage>
</organism>
<feature type="compositionally biased region" description="Low complexity" evidence="1">
    <location>
        <begin position="205"/>
        <end position="216"/>
    </location>
</feature>
<feature type="compositionally biased region" description="Low complexity" evidence="1">
    <location>
        <begin position="72"/>
        <end position="88"/>
    </location>
</feature>
<feature type="compositionally biased region" description="Polar residues" evidence="1">
    <location>
        <begin position="415"/>
        <end position="441"/>
    </location>
</feature>
<accession>A0A067M2B6</accession>
<dbReference type="OrthoDB" id="3367070at2759"/>